<keyword evidence="2" id="KW-0472">Membrane</keyword>
<evidence type="ECO:0000256" key="1">
    <source>
        <dbReference type="SAM" id="MobiDB-lite"/>
    </source>
</evidence>
<sequence length="1474" mass="158487">MWSALVLASLLAVATTVAAVSCPDDGTTLTLSANSFNEGTMTALPGTNCSSNLLANVYTDVTPAISGAALAPMGGLSFAVQTPQSRQYIHVRSYPDLRHWSCPLLCHVHRRRSSCQHNDNNHHYDNYYTSANDHHHYCGPRHHRGHVRRRRKHLVRCHQHILSVHPCRTVVGLQRYVRWHNRLAGLQRDCGLPQWTTTCLQCPGNGNHRAGDHRKEMRRHHCLHCQGQLRGDRSDHHHCRATHHHSSTNHHRCTSDDSSMCKLPYSGSTVSVVPRRADWRLFVLFQCDCCHYRPAYSRWQRRADYGLAYFFVAPSAANVVASFGYSISCGSTVTCNGVQQLETYVATAAPTPAPPIATCPGTDVTYTVQPNALISATLVPGSTCNGNFSGVVTAQPTYGAFTFTSTTNLRYIFQAPPIETDAIVTVRVLCNSVPLCGMDIGFIVTTQTPNPTPAPPTNAPPTSAPTTSAPPTPAPTVLQCNNSYAFTVPIGSQLLGNLSVPITQTCVIETYMTAPLSIQGQFAVNILGNFLYVPPAVETVDTVGVDVYCTNTFVCRSSVIFTAYKVVTPAPTAVPTTAPVPTPAPTAAPIASCANVYYYYVRTLGTLSNSLRDMPGQDPCAYGRSFSLLRTVQQGTLVLTSLGDFTYQAPSTQTFFDFTFQETCAGAVLCQGSAYIQVSNSITPSPTTVQTVAPGVATPAPIATPAPAVVLPNAQQTCRGTCNANAWKTVPAKDIWDTTAGTGYVRSDGKKVGGLDISWSQGALVINSYSLIGNLAARYPTFEPLVGVPGTFLNSADLQSQISASSIAFESTCLDKQVNYGMGEDVWKWTSVTNATGYAGADYAAGDSWYQKFGGKHVNCDTFVANTCKYAPLLTPAIPKSGAGNWTIDINNCDATWTGVFPSATLETLVTKAGSQVWTYTDVGMLKGTVYSQAARADSWLLPSKNIDTNNVASNVGVTLRRSVAVSTPAGSPFAIDYDYYEYVNENGDVAFGLNLHFYPYVSLTATSSYAADRHVTGYKWTTANWVSPSDAQCPTCTGVVMSCITPQQYTHTTYDGAFPSGNCPNTTARVFLQKGPTTPTTNVATCGSNPMTVIGAPGIAPTINCSTTYQNITLRGVALGSGKQTSTQRLGFTFEGSLQLQLLLDNGDKPTLAVDISSYVSHLSNTVSTTTVAPATISASMFMCRASVYWPVLDPFGTSTPDRPLTVAGITPAATPGYLCEEFLDSTFGPAGWVTMFFSAPGLTSSQIAIESISMQYNATTVYLYYKDSTTGLAAVPPSTMGAWWQRTHPFLNFRNLADRFANSTVLSSDPLNAPSFVDVPYAFAFTPGTIGTRTTVQVTVKALITASDASVSEHTFTRFLQVDPTMTMESRNGPRTQLAKASSESTTTISAVSFVIVAAVCVTVAGILIFTCNNDAPLPPVVHTSLAALFLFRKPVAPLDPDHDKSDLQKVLEKIVIDVPEEDKVALLNKEE</sequence>
<keyword evidence="2" id="KW-0812">Transmembrane</keyword>
<dbReference type="Proteomes" id="UP000051952">
    <property type="component" value="Unassembled WGS sequence"/>
</dbReference>
<feature type="region of interest" description="Disordered" evidence="1">
    <location>
        <begin position="447"/>
        <end position="472"/>
    </location>
</feature>
<keyword evidence="2" id="KW-1133">Transmembrane helix</keyword>
<evidence type="ECO:0000313" key="5">
    <source>
        <dbReference type="Proteomes" id="UP000051952"/>
    </source>
</evidence>
<evidence type="ECO:0000256" key="3">
    <source>
        <dbReference type="SAM" id="SignalP"/>
    </source>
</evidence>
<keyword evidence="3" id="KW-0732">Signal</keyword>
<proteinExistence type="predicted"/>
<feature type="transmembrane region" description="Helical" evidence="2">
    <location>
        <begin position="1391"/>
        <end position="1412"/>
    </location>
</feature>
<feature type="signal peptide" evidence="3">
    <location>
        <begin position="1"/>
        <end position="19"/>
    </location>
</feature>
<organism evidence="4 5">
    <name type="scientific">Bodo saltans</name>
    <name type="common">Flagellated protozoan</name>
    <dbReference type="NCBI Taxonomy" id="75058"/>
    <lineage>
        <taxon>Eukaryota</taxon>
        <taxon>Discoba</taxon>
        <taxon>Euglenozoa</taxon>
        <taxon>Kinetoplastea</taxon>
        <taxon>Metakinetoplastina</taxon>
        <taxon>Eubodonida</taxon>
        <taxon>Bodonidae</taxon>
        <taxon>Bodo</taxon>
    </lineage>
</organism>
<protein>
    <submittedName>
        <fullName evidence="4">Membrane-associated protein, putative</fullName>
    </submittedName>
</protein>
<evidence type="ECO:0000313" key="4">
    <source>
        <dbReference type="EMBL" id="CUF06680.1"/>
    </source>
</evidence>
<name>A0A0S4IKD5_BODSA</name>
<evidence type="ECO:0000256" key="2">
    <source>
        <dbReference type="SAM" id="Phobius"/>
    </source>
</evidence>
<dbReference type="EMBL" id="CYKH01000235">
    <property type="protein sequence ID" value="CUF06680.1"/>
    <property type="molecule type" value="Genomic_DNA"/>
</dbReference>
<reference evidence="5" key="1">
    <citation type="submission" date="2015-09" db="EMBL/GenBank/DDBJ databases">
        <authorList>
            <consortium name="Pathogen Informatics"/>
        </authorList>
    </citation>
    <scope>NUCLEOTIDE SEQUENCE [LARGE SCALE GENOMIC DNA]</scope>
    <source>
        <strain evidence="5">Lake Konstanz</strain>
    </source>
</reference>
<dbReference type="VEuPathDB" id="TriTrypDB:BSAL_58695"/>
<feature type="chain" id="PRO_5006621350" evidence="3">
    <location>
        <begin position="20"/>
        <end position="1474"/>
    </location>
</feature>
<gene>
    <name evidence="4" type="ORF">BSAL_58695</name>
</gene>
<keyword evidence="5" id="KW-1185">Reference proteome</keyword>
<dbReference type="OrthoDB" id="270911at2759"/>
<accession>A0A0S4IKD5</accession>
<feature type="compositionally biased region" description="Pro residues" evidence="1">
    <location>
        <begin position="450"/>
        <end position="472"/>
    </location>
</feature>